<organism evidence="1 2">
    <name type="scientific">Racocetra persica</name>
    <dbReference type="NCBI Taxonomy" id="160502"/>
    <lineage>
        <taxon>Eukaryota</taxon>
        <taxon>Fungi</taxon>
        <taxon>Fungi incertae sedis</taxon>
        <taxon>Mucoromycota</taxon>
        <taxon>Glomeromycotina</taxon>
        <taxon>Glomeromycetes</taxon>
        <taxon>Diversisporales</taxon>
        <taxon>Gigasporaceae</taxon>
        <taxon>Racocetra</taxon>
    </lineage>
</organism>
<reference evidence="1" key="1">
    <citation type="submission" date="2021-06" db="EMBL/GenBank/DDBJ databases">
        <authorList>
            <person name="Kallberg Y."/>
            <person name="Tangrot J."/>
            <person name="Rosling A."/>
        </authorList>
    </citation>
    <scope>NUCLEOTIDE SEQUENCE</scope>
    <source>
        <strain evidence="1">MA461A</strain>
    </source>
</reference>
<gene>
    <name evidence="1" type="ORF">RPERSI_LOCUS23883</name>
</gene>
<name>A0ACA9RVV3_9GLOM</name>
<evidence type="ECO:0000313" key="1">
    <source>
        <dbReference type="EMBL" id="CAG8813943.1"/>
    </source>
</evidence>
<dbReference type="Proteomes" id="UP000789920">
    <property type="component" value="Unassembled WGS sequence"/>
</dbReference>
<feature type="non-terminal residue" evidence="1">
    <location>
        <position position="69"/>
    </location>
</feature>
<feature type="non-terminal residue" evidence="1">
    <location>
        <position position="1"/>
    </location>
</feature>
<evidence type="ECO:0000313" key="2">
    <source>
        <dbReference type="Proteomes" id="UP000789920"/>
    </source>
</evidence>
<dbReference type="EMBL" id="CAJVQC010075555">
    <property type="protein sequence ID" value="CAG8813943.1"/>
    <property type="molecule type" value="Genomic_DNA"/>
</dbReference>
<comment type="caution">
    <text evidence="1">The sequence shown here is derived from an EMBL/GenBank/DDBJ whole genome shotgun (WGS) entry which is preliminary data.</text>
</comment>
<sequence length="69" mass="8514">LLKRYKPKDLRDFEEYSIIQVSFQTFTYKNYRDGMEYYGTKSKKYLKISNIDENEIIEHLKELVFDDYV</sequence>
<keyword evidence="2" id="KW-1185">Reference proteome</keyword>
<protein>
    <submittedName>
        <fullName evidence="1">7177_t:CDS:1</fullName>
    </submittedName>
</protein>
<proteinExistence type="predicted"/>
<accession>A0ACA9RVV3</accession>